<evidence type="ECO:0000313" key="3">
    <source>
        <dbReference type="Proteomes" id="UP000011744"/>
    </source>
</evidence>
<dbReference type="AlphaFoldDB" id="M3ACN2"/>
<name>M3ACN2_9PROT</name>
<dbReference type="PANTHER" id="PTHR47514:SF2">
    <property type="entry name" value="TRANSKETOLASE"/>
    <property type="match status" value="1"/>
</dbReference>
<dbReference type="Gene3D" id="3.40.50.970">
    <property type="match status" value="1"/>
</dbReference>
<dbReference type="Pfam" id="PF00456">
    <property type="entry name" value="Transketolase_N"/>
    <property type="match status" value="1"/>
</dbReference>
<dbReference type="EMBL" id="AONQ01000016">
    <property type="protein sequence ID" value="EME70548.1"/>
    <property type="molecule type" value="Genomic_DNA"/>
</dbReference>
<evidence type="ECO:0000259" key="1">
    <source>
        <dbReference type="Pfam" id="PF00456"/>
    </source>
</evidence>
<evidence type="ECO:0000313" key="2">
    <source>
        <dbReference type="EMBL" id="EME70548.1"/>
    </source>
</evidence>
<dbReference type="SUPFAM" id="SSF52518">
    <property type="entry name" value="Thiamin diphosphate-binding fold (THDP-binding)"/>
    <property type="match status" value="1"/>
</dbReference>
<reference evidence="2 3" key="1">
    <citation type="journal article" date="2014" name="Genome Announc.">
        <title>Draft Genome Sequence of Magnetospirillum sp. Strain SO-1, a Freshwater Magnetotactic Bacterium Isolated from the Ol'khovka River, Russia.</title>
        <authorList>
            <person name="Grouzdev D.S."/>
            <person name="Dziuba M.V."/>
            <person name="Sukhacheva M.S."/>
            <person name="Mardanov A.V."/>
            <person name="Beletskiy A.V."/>
            <person name="Kuznetsov B.B."/>
            <person name="Skryabin K.G."/>
        </authorList>
    </citation>
    <scope>NUCLEOTIDE SEQUENCE [LARGE SCALE GENOMIC DNA]</scope>
    <source>
        <strain evidence="2 3">SO-1</strain>
    </source>
</reference>
<dbReference type="OrthoDB" id="8732661at2"/>
<protein>
    <submittedName>
        <fullName evidence="2">Putative transketolase N-terminal section</fullName>
    </submittedName>
</protein>
<feature type="domain" description="Transketolase N-terminal" evidence="1">
    <location>
        <begin position="15"/>
        <end position="267"/>
    </location>
</feature>
<accession>M3ACN2</accession>
<sequence>MTLRNDTPPLDNRSKMLRRLVIDALDGGGRGHLGSSLSLIEIVRVLYDDILRHRPQEPKWEGRDRFILSKGHGCLALYAILADKGYFPVEELRRFCHRDSYLGGHPEAGKIPGVEASTGALGHGLSIGVGMALAARIKRSGTRVFVAMGDGEINEGSVWEAAMSAGKHGLDNLVAMVDYNKIQSYGFVSEVQPLEPLADKWRAFGFAAIEVDGHDTNALRQVLAAPAETGKPTAIICHTIKGRGIPFAENEPSWHHKSKIAPDQISAMYAALENT</sequence>
<gene>
    <name evidence="2" type="ORF">H261_07958</name>
</gene>
<dbReference type="InterPro" id="IPR005474">
    <property type="entry name" value="Transketolase_N"/>
</dbReference>
<comment type="caution">
    <text evidence="2">The sequence shown here is derived from an EMBL/GenBank/DDBJ whole genome shotgun (WGS) entry which is preliminary data.</text>
</comment>
<dbReference type="RefSeq" id="WP_008616192.1">
    <property type="nucleotide sequence ID" value="NZ_AONQ01000016.1"/>
</dbReference>
<dbReference type="Proteomes" id="UP000011744">
    <property type="component" value="Unassembled WGS sequence"/>
</dbReference>
<proteinExistence type="predicted"/>
<keyword evidence="3" id="KW-1185">Reference proteome</keyword>
<dbReference type="InterPro" id="IPR029061">
    <property type="entry name" value="THDP-binding"/>
</dbReference>
<dbReference type="PANTHER" id="PTHR47514">
    <property type="entry name" value="TRANSKETOLASE N-TERMINAL SECTION-RELATED"/>
    <property type="match status" value="1"/>
</dbReference>
<dbReference type="CDD" id="cd02012">
    <property type="entry name" value="TPP_TK"/>
    <property type="match status" value="1"/>
</dbReference>
<dbReference type="eggNOG" id="COG3959">
    <property type="taxonomic scope" value="Bacteria"/>
</dbReference>
<dbReference type="STRING" id="1244869.H261_07958"/>
<dbReference type="PATRIC" id="fig|1244869.3.peg.1608"/>
<organism evidence="2 3">
    <name type="scientific">Paramagnetospirillum caucaseum</name>
    <dbReference type="NCBI Taxonomy" id="1244869"/>
    <lineage>
        <taxon>Bacteria</taxon>
        <taxon>Pseudomonadati</taxon>
        <taxon>Pseudomonadota</taxon>
        <taxon>Alphaproteobacteria</taxon>
        <taxon>Rhodospirillales</taxon>
        <taxon>Magnetospirillaceae</taxon>
        <taxon>Paramagnetospirillum</taxon>
    </lineage>
</organism>